<gene>
    <name evidence="4" type="ORF">L227DRAFT_629965</name>
</gene>
<accession>A0A5C2S3W6</accession>
<keyword evidence="2" id="KW-0472">Membrane</keyword>
<dbReference type="EMBL" id="ML122276">
    <property type="protein sequence ID" value="RPD58208.1"/>
    <property type="molecule type" value="Genomic_DNA"/>
</dbReference>
<organism evidence="4 5">
    <name type="scientific">Lentinus tigrinus ALCF2SS1-6</name>
    <dbReference type="NCBI Taxonomy" id="1328759"/>
    <lineage>
        <taxon>Eukaryota</taxon>
        <taxon>Fungi</taxon>
        <taxon>Dikarya</taxon>
        <taxon>Basidiomycota</taxon>
        <taxon>Agaricomycotina</taxon>
        <taxon>Agaricomycetes</taxon>
        <taxon>Polyporales</taxon>
        <taxon>Polyporaceae</taxon>
        <taxon>Lentinus</taxon>
    </lineage>
</organism>
<dbReference type="OrthoDB" id="2749024at2759"/>
<reference evidence="4" key="1">
    <citation type="journal article" date="2018" name="Genome Biol. Evol.">
        <title>Genomics and development of Lentinus tigrinus, a white-rot wood-decaying mushroom with dimorphic fruiting bodies.</title>
        <authorList>
            <person name="Wu B."/>
            <person name="Xu Z."/>
            <person name="Knudson A."/>
            <person name="Carlson A."/>
            <person name="Chen N."/>
            <person name="Kovaka S."/>
            <person name="LaButti K."/>
            <person name="Lipzen A."/>
            <person name="Pennachio C."/>
            <person name="Riley R."/>
            <person name="Schakwitz W."/>
            <person name="Umezawa K."/>
            <person name="Ohm R.A."/>
            <person name="Grigoriev I.V."/>
            <person name="Nagy L.G."/>
            <person name="Gibbons J."/>
            <person name="Hibbett D."/>
        </authorList>
    </citation>
    <scope>NUCLEOTIDE SEQUENCE [LARGE SCALE GENOMIC DNA]</scope>
    <source>
        <strain evidence="4">ALCF2SS1-6</strain>
    </source>
</reference>
<evidence type="ECO:0000256" key="1">
    <source>
        <dbReference type="SAM" id="MobiDB-lite"/>
    </source>
</evidence>
<feature type="domain" description="DUF6532" evidence="3">
    <location>
        <begin position="454"/>
        <end position="660"/>
    </location>
</feature>
<sequence>MDAYVAPDINTDTDDDDVPLAIIVKKNLEAKELREHTNPIPSSDDSSSDSDGLSSSAESEDIEKSEVSGLEEVEKDPRAIKALFDAEAATWADSHDVLDTAHTDNSHRRSRSSDLGHHHPASSSSRSPSLVTTRGKKRPQPLESSDTEDGDVTPAEPKMTVAQPAHGMQVPRATKRPAPRPTTEQKKKVRMEQALPKRMADGGEYPDTEYAKTMRAKSHIPNDAAQLVNVVPSEVGLAFADDGRPEHLVEDGPVRGQLDHELVVREGDVRQRKHVQLPMELRLRHSSKGPQRLASPAPSRCFSQHVPDRARVTRAHQNTRRANEGLPIPEGTQAVAGPSRHIQSGSGSGSGKRRKSCECALCLVLQDIHWAEDSGHDHAQKRARKQLTQTHYTKHGRNDPALDSSSSSASEDSNLSSDSRSPDNDSIELVMRKHGGRLRLKAQHPRVKLVAKEAIQETLTNICVINAYPEGPDKNDIFARDSLIRSAKALHDTEIAQRCKHDELYWRKLGTIPLQRISNFRGSIKKATDALVRRTYNLKQGDAMKVLWLEEGLRYVYPHDYQKKTIVDTDAYSTHIFVEALTDALFASPRSHGYRIVSRFASSLADKADEKEIPAAMLALVATALYASIDDYRGFHREPCDFKSNIFLDIYRQNIMTLSQYKHDRPIKFHRLMHSLFRAVCSSPGGGFVHIPAKSFLNTKDMVDDLFATGLCQFAAISANWLGRFLLMSCEPLKKSTEFMSLEETELWLIPLLNVKSVSDVEREGSYRDSRVMDAFLGRHQKRKAMLSAWAERMFASHPSFRNVNPDVLPNKAHLGDLLAYHAGKDEARCSLDALLALEHPEDTDEGLELMESLIHWVKDYMRRGPATAAMQILHWIGLHSFFMFVAIFIGVR</sequence>
<dbReference type="InterPro" id="IPR045341">
    <property type="entry name" value="DUF6532"/>
</dbReference>
<feature type="region of interest" description="Disordered" evidence="1">
    <location>
        <begin position="314"/>
        <end position="354"/>
    </location>
</feature>
<proteinExistence type="predicted"/>
<evidence type="ECO:0000313" key="4">
    <source>
        <dbReference type="EMBL" id="RPD58208.1"/>
    </source>
</evidence>
<feature type="transmembrane region" description="Helical" evidence="2">
    <location>
        <begin position="873"/>
        <end position="892"/>
    </location>
</feature>
<protein>
    <recommendedName>
        <fullName evidence="3">DUF6532 domain-containing protein</fullName>
    </recommendedName>
</protein>
<dbReference type="Proteomes" id="UP000313359">
    <property type="component" value="Unassembled WGS sequence"/>
</dbReference>
<feature type="region of interest" description="Disordered" evidence="1">
    <location>
        <begin position="27"/>
        <end position="76"/>
    </location>
</feature>
<feature type="compositionally biased region" description="Basic and acidic residues" evidence="1">
    <location>
        <begin position="27"/>
        <end position="37"/>
    </location>
</feature>
<feature type="compositionally biased region" description="Acidic residues" evidence="1">
    <location>
        <begin position="58"/>
        <end position="74"/>
    </location>
</feature>
<feature type="region of interest" description="Disordered" evidence="1">
    <location>
        <begin position="390"/>
        <end position="426"/>
    </location>
</feature>
<keyword evidence="2" id="KW-1133">Transmembrane helix</keyword>
<dbReference type="Pfam" id="PF20149">
    <property type="entry name" value="DUF6532"/>
    <property type="match status" value="1"/>
</dbReference>
<name>A0A5C2S3W6_9APHY</name>
<keyword evidence="2" id="KW-0812">Transmembrane</keyword>
<keyword evidence="5" id="KW-1185">Reference proteome</keyword>
<feature type="compositionally biased region" description="Low complexity" evidence="1">
    <location>
        <begin position="399"/>
        <end position="419"/>
    </location>
</feature>
<evidence type="ECO:0000256" key="2">
    <source>
        <dbReference type="SAM" id="Phobius"/>
    </source>
</evidence>
<feature type="compositionally biased region" description="Basic and acidic residues" evidence="1">
    <location>
        <begin position="97"/>
        <end position="117"/>
    </location>
</feature>
<evidence type="ECO:0000259" key="3">
    <source>
        <dbReference type="Pfam" id="PF20149"/>
    </source>
</evidence>
<dbReference type="AlphaFoldDB" id="A0A5C2S3W6"/>
<feature type="region of interest" description="Disordered" evidence="1">
    <location>
        <begin position="97"/>
        <end position="191"/>
    </location>
</feature>
<feature type="compositionally biased region" description="Low complexity" evidence="1">
    <location>
        <begin position="42"/>
        <end position="57"/>
    </location>
</feature>
<evidence type="ECO:0000313" key="5">
    <source>
        <dbReference type="Proteomes" id="UP000313359"/>
    </source>
</evidence>
<dbReference type="STRING" id="1328759.A0A5C2S3W6"/>